<reference evidence="20" key="1">
    <citation type="submission" date="2016-10" db="EMBL/GenBank/DDBJ databases">
        <authorList>
            <person name="Varghese N."/>
            <person name="Submissions S."/>
        </authorList>
    </citation>
    <scope>NUCLEOTIDE SEQUENCE [LARGE SCALE GENOMIC DNA]</scope>
    <source>
        <strain evidence="20">SP</strain>
    </source>
</reference>
<feature type="domain" description="ATP synthase epsilon subunit C-terminal" evidence="17">
    <location>
        <begin position="87"/>
        <end position="131"/>
    </location>
</feature>
<dbReference type="InterPro" id="IPR036771">
    <property type="entry name" value="ATPsynth_dsu/esu_N"/>
</dbReference>
<dbReference type="STRING" id="1503961.SAMN05421736_11374"/>
<evidence type="ECO:0000256" key="1">
    <source>
        <dbReference type="ARBA" id="ARBA00003543"/>
    </source>
</evidence>
<dbReference type="SUPFAM" id="SSF46604">
    <property type="entry name" value="Epsilon subunit of F1F0-ATP synthase C-terminal domain"/>
    <property type="match status" value="1"/>
</dbReference>
<dbReference type="CDD" id="cd12152">
    <property type="entry name" value="F1-ATPase_delta"/>
    <property type="match status" value="1"/>
</dbReference>
<dbReference type="FunFam" id="2.60.15.10:FF:000001">
    <property type="entry name" value="ATP synthase epsilon chain"/>
    <property type="match status" value="1"/>
</dbReference>
<evidence type="ECO:0000256" key="7">
    <source>
        <dbReference type="ARBA" id="ARBA00022781"/>
    </source>
</evidence>
<evidence type="ECO:0000313" key="20">
    <source>
        <dbReference type="Proteomes" id="UP000198935"/>
    </source>
</evidence>
<dbReference type="Proteomes" id="UP000198935">
    <property type="component" value="Unassembled WGS sequence"/>
</dbReference>
<dbReference type="Gene3D" id="2.60.15.10">
    <property type="entry name" value="F0F1 ATP synthase delta/epsilon subunit, N-terminal"/>
    <property type="match status" value="1"/>
</dbReference>
<evidence type="ECO:0000256" key="12">
    <source>
        <dbReference type="ARBA" id="ARBA00030215"/>
    </source>
</evidence>
<feature type="coiled-coil region" evidence="16">
    <location>
        <begin position="90"/>
        <end position="127"/>
    </location>
</feature>
<comment type="function">
    <text evidence="1 14">Produces ATP from ADP in the presence of a proton gradient across the membrane.</text>
</comment>
<comment type="subcellular location">
    <subcellularLocation>
        <location evidence="2 14">Cell membrane</location>
        <topology evidence="2 14">Peripheral membrane protein</topology>
    </subcellularLocation>
</comment>
<evidence type="ECO:0000256" key="16">
    <source>
        <dbReference type="SAM" id="Coils"/>
    </source>
</evidence>
<dbReference type="NCBIfam" id="NF009977">
    <property type="entry name" value="PRK13442.1"/>
    <property type="match status" value="1"/>
</dbReference>
<keyword evidence="8 14" id="KW-0406">Ion transport</keyword>
<evidence type="ECO:0000256" key="4">
    <source>
        <dbReference type="ARBA" id="ARBA00014480"/>
    </source>
</evidence>
<evidence type="ECO:0000256" key="2">
    <source>
        <dbReference type="ARBA" id="ARBA00004202"/>
    </source>
</evidence>
<dbReference type="GO" id="GO:0005886">
    <property type="term" value="C:plasma membrane"/>
    <property type="evidence" value="ECO:0007669"/>
    <property type="project" value="UniProtKB-SubCell"/>
</dbReference>
<protein>
    <recommendedName>
        <fullName evidence="4 14">ATP synthase epsilon chain</fullName>
    </recommendedName>
    <alternativeName>
        <fullName evidence="13 14">ATP synthase F1 sector epsilon subunit</fullName>
    </alternativeName>
    <alternativeName>
        <fullName evidence="12 14">F-ATPase epsilon subunit</fullName>
    </alternativeName>
</protein>
<dbReference type="Pfam" id="PF00401">
    <property type="entry name" value="ATP-synt_DE"/>
    <property type="match status" value="1"/>
</dbReference>
<dbReference type="PANTHER" id="PTHR13822:SF10">
    <property type="entry name" value="ATP SYNTHASE EPSILON CHAIN, CHLOROPLASTIC"/>
    <property type="match status" value="1"/>
</dbReference>
<dbReference type="AlphaFoldDB" id="A0A1H3T6D9"/>
<dbReference type="Pfam" id="PF02823">
    <property type="entry name" value="ATP-synt_DE_N"/>
    <property type="match status" value="1"/>
</dbReference>
<evidence type="ECO:0000313" key="19">
    <source>
        <dbReference type="EMBL" id="SDZ45816.1"/>
    </source>
</evidence>
<keyword evidence="11 14" id="KW-0066">ATP synthesis</keyword>
<keyword evidence="7 14" id="KW-0375">Hydrogen ion transport</keyword>
<dbReference type="SUPFAM" id="SSF51344">
    <property type="entry name" value="Epsilon subunit of F1F0-ATP synthase N-terminal domain"/>
    <property type="match status" value="1"/>
</dbReference>
<evidence type="ECO:0000256" key="11">
    <source>
        <dbReference type="ARBA" id="ARBA00023310"/>
    </source>
</evidence>
<dbReference type="PANTHER" id="PTHR13822">
    <property type="entry name" value="ATP SYNTHASE DELTA/EPSILON CHAIN"/>
    <property type="match status" value="1"/>
</dbReference>
<organism evidence="19 20">
    <name type="scientific">Evansella caseinilytica</name>
    <dbReference type="NCBI Taxonomy" id="1503961"/>
    <lineage>
        <taxon>Bacteria</taxon>
        <taxon>Bacillati</taxon>
        <taxon>Bacillota</taxon>
        <taxon>Bacilli</taxon>
        <taxon>Bacillales</taxon>
        <taxon>Bacillaceae</taxon>
        <taxon>Evansella</taxon>
    </lineage>
</organism>
<sequence>MKTMHTNVVTPDGSVFEGQVEMVSVKTTEGELGIMAGHLPLVSPLTIGAVRIRKESKVQLIAVSGGFIEVRPDEVNILAESAELPSQIDIARARAAKERAERRLQEAKKANIDFKRAELALKRAINRLEVSSYGNKS</sequence>
<dbReference type="GO" id="GO:0005524">
    <property type="term" value="F:ATP binding"/>
    <property type="evidence" value="ECO:0007669"/>
    <property type="project" value="UniProtKB-UniRule"/>
</dbReference>
<evidence type="ECO:0000256" key="15">
    <source>
        <dbReference type="RuleBase" id="RU003656"/>
    </source>
</evidence>
<evidence type="ECO:0000256" key="5">
    <source>
        <dbReference type="ARBA" id="ARBA00022448"/>
    </source>
</evidence>
<comment type="similarity">
    <text evidence="3 14 15">Belongs to the ATPase epsilon chain family.</text>
</comment>
<evidence type="ECO:0000256" key="9">
    <source>
        <dbReference type="ARBA" id="ARBA00023136"/>
    </source>
</evidence>
<proteinExistence type="inferred from homology"/>
<accession>A0A1H3T6D9</accession>
<evidence type="ECO:0000256" key="14">
    <source>
        <dbReference type="HAMAP-Rule" id="MF_00530"/>
    </source>
</evidence>
<evidence type="ECO:0000259" key="18">
    <source>
        <dbReference type="Pfam" id="PF02823"/>
    </source>
</evidence>
<dbReference type="NCBIfam" id="NF001846">
    <property type="entry name" value="PRK00571.1-3"/>
    <property type="match status" value="1"/>
</dbReference>
<dbReference type="InterPro" id="IPR036794">
    <property type="entry name" value="ATP_F1_dsu/esu_C_sf"/>
</dbReference>
<evidence type="ECO:0000256" key="10">
    <source>
        <dbReference type="ARBA" id="ARBA00023196"/>
    </source>
</evidence>
<gene>
    <name evidence="14" type="primary">atpC</name>
    <name evidence="19" type="ORF">SAMN05421736_11374</name>
</gene>
<dbReference type="NCBIfam" id="TIGR01216">
    <property type="entry name" value="ATP_synt_epsi"/>
    <property type="match status" value="1"/>
</dbReference>
<evidence type="ECO:0000256" key="13">
    <source>
        <dbReference type="ARBA" id="ARBA00031795"/>
    </source>
</evidence>
<dbReference type="GO" id="GO:0045259">
    <property type="term" value="C:proton-transporting ATP synthase complex"/>
    <property type="evidence" value="ECO:0007669"/>
    <property type="project" value="UniProtKB-KW"/>
</dbReference>
<dbReference type="FunFam" id="1.20.5.440:FF:000001">
    <property type="entry name" value="ATP synthase epsilon chain"/>
    <property type="match status" value="1"/>
</dbReference>
<dbReference type="Gene3D" id="1.20.5.440">
    <property type="entry name" value="ATP synthase delta/epsilon subunit, C-terminal domain"/>
    <property type="match status" value="1"/>
</dbReference>
<keyword evidence="9 14" id="KW-0472">Membrane</keyword>
<dbReference type="OrthoDB" id="9804110at2"/>
<keyword evidence="20" id="KW-1185">Reference proteome</keyword>
<evidence type="ECO:0000256" key="8">
    <source>
        <dbReference type="ARBA" id="ARBA00023065"/>
    </source>
</evidence>
<evidence type="ECO:0000256" key="6">
    <source>
        <dbReference type="ARBA" id="ARBA00022475"/>
    </source>
</evidence>
<keyword evidence="6 14" id="KW-1003">Cell membrane</keyword>
<comment type="subunit">
    <text evidence="14 15">F-type ATPases have 2 components, CF(1) - the catalytic core - and CF(0) - the membrane proton channel. CF(1) has five subunits: alpha(3), beta(3), gamma(1), delta(1), epsilon(1). CF(0) has three main subunits: a, b and c.</text>
</comment>
<keyword evidence="5 14" id="KW-0813">Transport</keyword>
<evidence type="ECO:0000256" key="3">
    <source>
        <dbReference type="ARBA" id="ARBA00005712"/>
    </source>
</evidence>
<dbReference type="InterPro" id="IPR001469">
    <property type="entry name" value="ATP_synth_F1_dsu/esu"/>
</dbReference>
<keyword evidence="16" id="KW-0175">Coiled coil</keyword>
<dbReference type="HAMAP" id="MF_00530">
    <property type="entry name" value="ATP_synth_epsil_bac"/>
    <property type="match status" value="1"/>
</dbReference>
<dbReference type="InterPro" id="IPR020547">
    <property type="entry name" value="ATP_synth_F1_esu_C"/>
</dbReference>
<dbReference type="GO" id="GO:0046933">
    <property type="term" value="F:proton-transporting ATP synthase activity, rotational mechanism"/>
    <property type="evidence" value="ECO:0007669"/>
    <property type="project" value="UniProtKB-UniRule"/>
</dbReference>
<dbReference type="EMBL" id="FNPI01000013">
    <property type="protein sequence ID" value="SDZ45816.1"/>
    <property type="molecule type" value="Genomic_DNA"/>
</dbReference>
<evidence type="ECO:0000259" key="17">
    <source>
        <dbReference type="Pfam" id="PF00401"/>
    </source>
</evidence>
<dbReference type="NCBIfam" id="NF009980">
    <property type="entry name" value="PRK13446.1"/>
    <property type="match status" value="1"/>
</dbReference>
<keyword evidence="10 14" id="KW-0139">CF(1)</keyword>
<feature type="domain" description="ATP synthase F1 complex delta/epsilon subunit N-terminal" evidence="18">
    <location>
        <begin position="4"/>
        <end position="82"/>
    </location>
</feature>
<dbReference type="InterPro" id="IPR020546">
    <property type="entry name" value="ATP_synth_F1_dsu/esu_N"/>
</dbReference>
<name>A0A1H3T6D9_9BACI</name>